<protein>
    <submittedName>
        <fullName evidence="4">N-acetyltransferase family protein</fullName>
    </submittedName>
</protein>
<accession>A0ABW9GBT6</accession>
<sequence>MEYNVVNCTYEKHAQSILDIFNDAIETSTALYDYEKRSIESMVGWFEAKRNNGYPVIGLESANGELIAFASYGAFRNWPAYKYSIEHSIYVHKDFRGKGLGHILLELIINSAKENNYHVVIGGIDADNLGSIALHEKHGFHHAGTLTEVGYKFGRWLNLSFYQLVLDTPETPTEK</sequence>
<keyword evidence="1" id="KW-0808">Transferase</keyword>
<dbReference type="Gene3D" id="3.40.630.30">
    <property type="match status" value="1"/>
</dbReference>
<evidence type="ECO:0000313" key="5">
    <source>
        <dbReference type="Proteomes" id="UP001629953"/>
    </source>
</evidence>
<evidence type="ECO:0000256" key="2">
    <source>
        <dbReference type="ARBA" id="ARBA00023315"/>
    </source>
</evidence>
<dbReference type="InterPro" id="IPR000182">
    <property type="entry name" value="GNAT_dom"/>
</dbReference>
<dbReference type="CDD" id="cd04301">
    <property type="entry name" value="NAT_SF"/>
    <property type="match status" value="1"/>
</dbReference>
<dbReference type="InterPro" id="IPR016181">
    <property type="entry name" value="Acyl_CoA_acyltransferase"/>
</dbReference>
<evidence type="ECO:0000313" key="4">
    <source>
        <dbReference type="EMBL" id="MFM2486453.1"/>
    </source>
</evidence>
<gene>
    <name evidence="4" type="ORF">ABUE30_15560</name>
</gene>
<dbReference type="PANTHER" id="PTHR43072">
    <property type="entry name" value="N-ACETYLTRANSFERASE"/>
    <property type="match status" value="1"/>
</dbReference>
<dbReference type="Pfam" id="PF00583">
    <property type="entry name" value="Acetyltransf_1"/>
    <property type="match status" value="1"/>
</dbReference>
<dbReference type="PROSITE" id="PS51186">
    <property type="entry name" value="GNAT"/>
    <property type="match status" value="1"/>
</dbReference>
<dbReference type="SUPFAM" id="SSF55729">
    <property type="entry name" value="Acyl-CoA N-acyltransferases (Nat)"/>
    <property type="match status" value="1"/>
</dbReference>
<proteinExistence type="predicted"/>
<keyword evidence="2" id="KW-0012">Acyltransferase</keyword>
<dbReference type="PANTHER" id="PTHR43072:SF23">
    <property type="entry name" value="UPF0039 PROTEIN C11D3.02C"/>
    <property type="match status" value="1"/>
</dbReference>
<evidence type="ECO:0000256" key="1">
    <source>
        <dbReference type="ARBA" id="ARBA00022679"/>
    </source>
</evidence>
<keyword evidence="5" id="KW-1185">Reference proteome</keyword>
<evidence type="ECO:0000259" key="3">
    <source>
        <dbReference type="PROSITE" id="PS51186"/>
    </source>
</evidence>
<comment type="caution">
    <text evidence="4">The sequence shown here is derived from an EMBL/GenBank/DDBJ whole genome shotgun (WGS) entry which is preliminary data.</text>
</comment>
<reference evidence="4 5" key="1">
    <citation type="journal article" date="2013" name="Int. J. Syst. Evol. Microbiol.">
        <title>Celerinatantimonas yamalensis sp. nov., a cold-adapted diazotrophic bacterium from a cold permafrost brine.</title>
        <authorList>
            <person name="Shcherbakova V."/>
            <person name="Chuvilskaya N."/>
            <person name="Rivkina E."/>
            <person name="Demidov N."/>
            <person name="Uchaeva V."/>
            <person name="Suetin S."/>
            <person name="Suzina N."/>
            <person name="Gilichinsky D."/>
        </authorList>
    </citation>
    <scope>NUCLEOTIDE SEQUENCE [LARGE SCALE GENOMIC DNA]</scope>
    <source>
        <strain evidence="4 5">C7</strain>
    </source>
</reference>
<feature type="domain" description="N-acetyltransferase" evidence="3">
    <location>
        <begin position="3"/>
        <end position="162"/>
    </location>
</feature>
<dbReference type="EMBL" id="JBEQCT010000008">
    <property type="protein sequence ID" value="MFM2486453.1"/>
    <property type="molecule type" value="Genomic_DNA"/>
</dbReference>
<organism evidence="4 5">
    <name type="scientific">Celerinatantimonas yamalensis</name>
    <dbReference type="NCBI Taxonomy" id="559956"/>
    <lineage>
        <taxon>Bacteria</taxon>
        <taxon>Pseudomonadati</taxon>
        <taxon>Pseudomonadota</taxon>
        <taxon>Gammaproteobacteria</taxon>
        <taxon>Celerinatantimonadaceae</taxon>
        <taxon>Celerinatantimonas</taxon>
    </lineage>
</organism>
<name>A0ABW9GBT6_9GAMM</name>
<dbReference type="RefSeq" id="WP_408624752.1">
    <property type="nucleotide sequence ID" value="NZ_JBEQCT010000008.1"/>
</dbReference>
<dbReference type="Proteomes" id="UP001629953">
    <property type="component" value="Unassembled WGS sequence"/>
</dbReference>